<feature type="transmembrane region" description="Helical" evidence="1">
    <location>
        <begin position="29"/>
        <end position="51"/>
    </location>
</feature>
<evidence type="ECO:0000313" key="2">
    <source>
        <dbReference type="EMBL" id="MDA2807205.1"/>
    </source>
</evidence>
<reference evidence="2" key="1">
    <citation type="submission" date="2023-01" db="EMBL/GenBank/DDBJ databases">
        <title>Draft genome sequence of Nocardiopsis sp. LSu2-4 isolated from halophytes.</title>
        <authorList>
            <person name="Duangmal K."/>
            <person name="Chantavorakit T."/>
        </authorList>
    </citation>
    <scope>NUCLEOTIDE SEQUENCE</scope>
    <source>
        <strain evidence="2">LSu2-4</strain>
    </source>
</reference>
<keyword evidence="1" id="KW-0472">Membrane</keyword>
<dbReference type="RefSeq" id="WP_270679836.1">
    <property type="nucleotide sequence ID" value="NZ_JAQFWP010000049.1"/>
</dbReference>
<organism evidence="2 3">
    <name type="scientific">Nocardiopsis suaedae</name>
    <dbReference type="NCBI Taxonomy" id="3018444"/>
    <lineage>
        <taxon>Bacteria</taxon>
        <taxon>Bacillati</taxon>
        <taxon>Actinomycetota</taxon>
        <taxon>Actinomycetes</taxon>
        <taxon>Streptosporangiales</taxon>
        <taxon>Nocardiopsidaceae</taxon>
        <taxon>Nocardiopsis</taxon>
    </lineage>
</organism>
<accession>A0ABT4TR91</accession>
<name>A0ABT4TR91_9ACTN</name>
<dbReference type="EMBL" id="JAQFWP010000049">
    <property type="protein sequence ID" value="MDA2807205.1"/>
    <property type="molecule type" value="Genomic_DNA"/>
</dbReference>
<protein>
    <recommendedName>
        <fullName evidence="4">Amidotransferase</fullName>
    </recommendedName>
</protein>
<keyword evidence="1" id="KW-0812">Transmembrane</keyword>
<evidence type="ECO:0000313" key="3">
    <source>
        <dbReference type="Proteomes" id="UP001165685"/>
    </source>
</evidence>
<evidence type="ECO:0008006" key="4">
    <source>
        <dbReference type="Google" id="ProtNLM"/>
    </source>
</evidence>
<keyword evidence="1" id="KW-1133">Transmembrane helix</keyword>
<comment type="caution">
    <text evidence="2">The sequence shown here is derived from an EMBL/GenBank/DDBJ whole genome shotgun (WGS) entry which is preliminary data.</text>
</comment>
<evidence type="ECO:0000256" key="1">
    <source>
        <dbReference type="SAM" id="Phobius"/>
    </source>
</evidence>
<gene>
    <name evidence="2" type="ORF">O4U47_22050</name>
</gene>
<sequence>MQDLWGVLLIGLGGLLAGGAIATWKQQRALSVALGVCTVLAVASGVLRLGYFGG</sequence>
<proteinExistence type="predicted"/>
<keyword evidence="3" id="KW-1185">Reference proteome</keyword>
<dbReference type="Proteomes" id="UP001165685">
    <property type="component" value="Unassembled WGS sequence"/>
</dbReference>